<dbReference type="InterPro" id="IPR029501">
    <property type="entry name" value="EndoU_bac"/>
</dbReference>
<accession>A0ABD7A836</accession>
<dbReference type="InterPro" id="IPR006914">
    <property type="entry name" value="VENN_dom"/>
</dbReference>
<dbReference type="Pfam" id="PF05860">
    <property type="entry name" value="TPS"/>
    <property type="match status" value="1"/>
</dbReference>
<evidence type="ECO:0000256" key="3">
    <source>
        <dbReference type="ARBA" id="ARBA00022913"/>
    </source>
</evidence>
<organism evidence="8 9">
    <name type="scientific">Mannheimia pernigra</name>
    <dbReference type="NCBI Taxonomy" id="111844"/>
    <lineage>
        <taxon>Bacteria</taxon>
        <taxon>Pseudomonadati</taxon>
        <taxon>Pseudomonadota</taxon>
        <taxon>Gammaproteobacteria</taxon>
        <taxon>Pasteurellales</taxon>
        <taxon>Pasteurellaceae</taxon>
        <taxon>Mannheimia</taxon>
    </lineage>
</organism>
<dbReference type="GO" id="GO:0003824">
    <property type="term" value="F:catalytic activity"/>
    <property type="evidence" value="ECO:0007669"/>
    <property type="project" value="UniProtKB-ARBA"/>
</dbReference>
<dbReference type="InterPro" id="IPR012334">
    <property type="entry name" value="Pectin_lyas_fold"/>
</dbReference>
<dbReference type="InterPro" id="IPR011050">
    <property type="entry name" value="Pectin_lyase_fold/virulence"/>
</dbReference>
<dbReference type="NCBIfam" id="TIGR01901">
    <property type="entry name" value="adhes_NPXG"/>
    <property type="match status" value="1"/>
</dbReference>
<reference evidence="8 9" key="1">
    <citation type="submission" date="2020-06" db="EMBL/GenBank/DDBJ databases">
        <title>Mannheimia pernigra sp. nov. isolated from bovine respiratory tract.</title>
        <authorList>
            <person name="Kuhnert P."/>
            <person name="Akarsu-Egger H."/>
        </authorList>
    </citation>
    <scope>NUCLEOTIDE SEQUENCE [LARGE SCALE GENOMIC DNA]</scope>
    <source>
        <strain evidence="8 9">17CN0883</strain>
    </source>
</reference>
<feature type="compositionally biased region" description="Low complexity" evidence="6">
    <location>
        <begin position="3013"/>
        <end position="3022"/>
    </location>
</feature>
<keyword evidence="2" id="KW-0800">Toxin</keyword>
<evidence type="ECO:0000256" key="5">
    <source>
        <dbReference type="ARBA" id="ARBA00024043"/>
    </source>
</evidence>
<evidence type="ECO:0000259" key="7">
    <source>
        <dbReference type="SMART" id="SM00912"/>
    </source>
</evidence>
<evidence type="ECO:0000313" key="9">
    <source>
        <dbReference type="Proteomes" id="UP000509784"/>
    </source>
</evidence>
<dbReference type="InterPro" id="IPR010069">
    <property type="entry name" value="CdiA_FHA1_rpt"/>
</dbReference>
<dbReference type="NCBIfam" id="TIGR01731">
    <property type="entry name" value="fil_hemag_20aa"/>
    <property type="match status" value="25"/>
</dbReference>
<dbReference type="Pfam" id="PF04829">
    <property type="entry name" value="PT-VENN"/>
    <property type="match status" value="1"/>
</dbReference>
<protein>
    <submittedName>
        <fullName evidence="8">Hemagglutinin repeat-containing protein</fullName>
    </submittedName>
</protein>
<name>A0ABD7A836_9PAST</name>
<comment type="similarity">
    <text evidence="5">In the N-terminal section; belongs to the CdiA toxin family.</text>
</comment>
<dbReference type="Pfam" id="PF14436">
    <property type="entry name" value="EndoU_bacteria"/>
    <property type="match status" value="1"/>
</dbReference>
<comment type="subcellular location">
    <subcellularLocation>
        <location evidence="1">Target cell</location>
        <location evidence="1">Target cell cytoplasm</location>
    </subcellularLocation>
</comment>
<proteinExistence type="inferred from homology"/>
<dbReference type="EMBL" id="CP055305">
    <property type="protein sequence ID" value="QLB42333.1"/>
    <property type="molecule type" value="Genomic_DNA"/>
</dbReference>
<dbReference type="InterPro" id="IPR025157">
    <property type="entry name" value="Hemagglutinin_rpt"/>
</dbReference>
<dbReference type="Pfam" id="PF13332">
    <property type="entry name" value="Fil_haemagg_2"/>
    <property type="match status" value="2"/>
</dbReference>
<evidence type="ECO:0000256" key="2">
    <source>
        <dbReference type="ARBA" id="ARBA00022656"/>
    </source>
</evidence>
<gene>
    <name evidence="8" type="ORF">HV560_05695</name>
</gene>
<feature type="region of interest" description="Disordered" evidence="6">
    <location>
        <begin position="3007"/>
        <end position="3030"/>
    </location>
</feature>
<dbReference type="KEGG" id="mpeg:HV560_05695"/>
<dbReference type="Proteomes" id="UP000509784">
    <property type="component" value="Chromosome"/>
</dbReference>
<keyword evidence="4" id="KW-0843">Virulence</keyword>
<dbReference type="InterPro" id="IPR008638">
    <property type="entry name" value="FhaB/CdiA-like_TPS"/>
</dbReference>
<evidence type="ECO:0000256" key="4">
    <source>
        <dbReference type="ARBA" id="ARBA00023026"/>
    </source>
</evidence>
<dbReference type="SMART" id="SM00912">
    <property type="entry name" value="Haemagg_act"/>
    <property type="match status" value="1"/>
</dbReference>
<dbReference type="InterPro" id="IPR008619">
    <property type="entry name" value="Filamentous_hemagglutn_rpt"/>
</dbReference>
<dbReference type="GO" id="GO:0090729">
    <property type="term" value="F:toxin activity"/>
    <property type="evidence" value="ECO:0007669"/>
    <property type="project" value="UniProtKB-KW"/>
</dbReference>
<dbReference type="Gene3D" id="2.160.20.10">
    <property type="entry name" value="Single-stranded right-handed beta-helix, Pectin lyase-like"/>
    <property type="match status" value="1"/>
</dbReference>
<dbReference type="RefSeq" id="WP_176812361.1">
    <property type="nucleotide sequence ID" value="NZ_CP055305.1"/>
</dbReference>
<evidence type="ECO:0000256" key="1">
    <source>
        <dbReference type="ARBA" id="ARBA00004219"/>
    </source>
</evidence>
<evidence type="ECO:0000313" key="8">
    <source>
        <dbReference type="EMBL" id="QLB42333.1"/>
    </source>
</evidence>
<dbReference type="SUPFAM" id="SSF51126">
    <property type="entry name" value="Pectin lyase-like"/>
    <property type="match status" value="1"/>
</dbReference>
<dbReference type="InterPro" id="IPR024973">
    <property type="entry name" value="ESPR"/>
</dbReference>
<keyword evidence="3" id="KW-1266">Target cell cytoplasm</keyword>
<sequence length="3826" mass="414369">MNKQCFRVIFSKTLQRVVVTSELAKSEGKSTEKSPSTFLQLFAHIRPLVFSLFCALGFVAFSDSALANLIIQADKSAPKSEQPIILQTANGLPQINIQTPNDKGLSHNKYSKFDVDTRGAILNNSHTHTQTQLAGYITGNPYLARGEAKVILNEVNSSDPSVLKGYVEVAGKKAEVIIANPSGLHCEGCGIIHSNRATFTTGKPQIVSGNLESFVVEKGKVSVSGKGMDNSRVDYTEILAREAEVNAGIWSKKETNVITGKNTIKRSENDKNLQIVHTKQPLAEEAKPQWAIDVGELGGMYSGKIHLIGTENGVGVRNAGHIGASADTLQIDSQGRIVNTGTLNAAKPMLLTASQGIENRGKMENRQGDITLNTLADIRQDGSIVARAGHIHKTAQQGITQHGETVAKGNITYKTPTLTASTRSLIAAGVDVQDSAQGEVRTLEHTSTQGKHISITTSGTTTLQGKNIASGKLNISSSDAHLDNSHTSAYSINVTASQGPIQANQSVVMARQDLTLTTPTALETQHSYLKAESIKTKQRSLNTQNATWEQTGTDELTLDVADTLQNNGGTFKTQGNLTIKANGLNNQQGRLLANGRLDIYAGKGKVDSSDGILLSNQNLTITSGELLNERGLIQSHHNIAIHTQEQALSNKQTLTDTQDKGIVARGTLDIRSANIANQQGRIVSGGKQHLNTADIDSQQGLIYTQQNLTLHSANIINSGGKIKANKHAEIALLGNLRQQNGVIEAEHINVTSQQIKSIDKSQIIADSIALNVANQLENLNSLIQANKQNIVISSQQLDNTGGEIASQQDAIMINTAKQKLTNKSGKLLAKSEITINSGEIDNTTGAIHSENNIVLNTHTQKLTNDNTLSPNKGIIALGNLTLNSGNVANQQGYIASQHHLKMNVLAVNNTQGLMKTNQGIQFIAQSVKNDRGIISAKSNANISIIGSLQQQTGKIGARELIINAGQLDSTQQSVITADNVTLAITRSLVNTNSEISATHHLNVKSQGLNNQQSLLLAEQGHLSINTQQQSMNNQQGKIVSGQTVSVESGALNNQQGVVQGKTGVNLNTHHHSINNTLATIISQQTLKIAAGELNNQQGYLQSAQQASIQLGSAALFNQQGVISSGSDLNLNAGTVRNNEGAIASKHNITATISNLYQKNGVVKAEQSLNVKVDGETYSTQQSQLSGKNVYITTAGNLDNQHAEIVAKQNAVIRSKQLNNRDAVLMAEQGDLKIDTQQHSLINQQGKLSAGANLTIQSSELNNQAGLIQSRQDMVINTHQGHLNNQQTKTDSQVPQIKGIISLGQLALNTQQLLNREGYVLSRNSQTINAQSIGNDAGVLASLASQKAIVSQHLSNVKGRMNAETTSISAQSVDNQSGLLQAHLSLNIDAKDTLNNQKGQIKANDRLEIKSHHLNNQTGNIGAIKGNVLLKMVEKINNIQGNITAKQATYILADGLNNQQGIVYNEQGLLHLDLQQHALDNQQGKIISQDSLKMEAGTITNYEGVIYAENQGKLQITGLINNKNNGKIHGLGEMAINANQLDNSDGEVRTKDKLTLNITKEINNQKVGSTGSLIESGNELTIHTEKLDNRHTQSSSEIMTQGVLASVLDISAKRVDNQQGQIHSRVRSRFNIQDVLNNQQGKITGEQDLAIKGEGLLVNNQDGRLQAVNFLSIFANEMTTNGHIEGRDILLTQQKDFVTGKHINAKNSLSITTLGNLTNQHDLYADESVTLNAYHIINGLDGRISSALTRLTAKGNVTNEGLINSIRLADNAKTLVKAGGHLLNIGNGRIYGDDVALQADIIENRDKDYGNEMIKSAVVAARGNLDIAGREIINDTAHYLSDNQVGSTLFSVGNMTFGRELNAKERAEGQADSLLNSSSLIESEGTIALNVKQIHNNNRHFEVEHVQQDGQPTEVTKLEDRRISETYIVPMHRDARGNLVEKFTNALNGDKSGINHHDPHIPMKLLRWAGWSRAGQLVYKSDGAEPVVLKASDVITPDTPLAIRNQVNCDYINGKESCSYTPAGQYGKDSPIWGYFGATPPTTPQPKFPFDDLTEQPWFVEREWFDEDGAFKRPSRPLRFSSSKRYRAQKVKWSYYVEHIKPLEDWERENADSINKVDAGIEKHNRNRLGDLANKYYRDFWQLHINNHRVDESKVTKTVAGQILAGGELKSNSQSFTNARSTVMSGKAMLLENDIKNIGEEGLHRITDTGEKVFTFDKWRGGLKRYFQRKWENYGTYKRIIDTPFDMDVYRVEENVNFNAHKQASEGLKLGTNHRLSLTEIKVEGGKELIGVGKQAFGELESQANIAFTPLTLSSNHNVNTAQVWSGEKQPIHSQDLAGEIGFLSSKKPNTRQLERISLANNVEVRSIQPNLAIPQNVLYRLNPEPSSRVLIETDPHFTDKKRWLSSDYMFNALRYEPNQMQKRIGDGFYEQRLIREQINRLTGRQFVGNYTDFDTQYRHLMDAGVTFAQKFNLRPGITLSPSQVAKLTTDIVWFENQSVQLPNGKVETVLVPKVYAMAKKGDITGNATLLSGNKITHKGGEFINSGTVAGRELVQFDSNSIRNSGTIQAGAITGNISGKVENIGGTIEADRAILLNIAGNFTHRSATHTTKVNEADYQRTDTTIARKGLLHVKGKDGRLQINTNNIDISGADVINDGQGSTYLSAKNLLNLTALQVGFNEKMGGGNHYRNESVNDVVVSNIRGNGNVTLVARDIYSEGADLAAKEKLIALAENDIMLGSATRSSDYAEYHRIKSSGAFGSSKKTSLDTDQQTLKVGTKLGGGEIILSAGNNVEAHNLQAIADNDLIIQGGNNVTIGSDINRFKTTHFEEKSKSGVFSGSGIGITFGKKSETHEHEIEGWQGSAARSTLGSLNGNITVSAGNHAQLAGVDAIVSKELGKQILVEGKSTYIGASKDTLSSKERHEQKQSGLSITFSSAVTDGVMAVRQALNRAEKVQDERLSNVLKVKAANEAYETLQHATKVIDALKSNGDSVEKQANSEAKISVSIGSNQSVSTSHTQQTTHKGSELNAGKAIVRTTEGDNIIVGSIINATHTELEGNNVNLLGTTNSQTNRSDNKSNRWNVGFFVGKSQGATGFGVEGAVNVGKGHSNSDSTVQNQTEINSDSLKIKAKETTTLKGAVANVKHLSLDTKNLHIESVQDTEKYDSKQTQGGVSGSVAIYGSGWGLSSQASQNKAKVNYAQVNQQSGFNIQENANINVQENTHIKGGMINAQGDKANHQMTTSTLTTEEIENRSDVKVSSVSVSMSSEMSKIATSAMGAALSALGNMSESERSQTKAAISDNINLTITDSEAQKQKTGKTAQEILQSLNRDTENANQAVKKADLSAIQEKQETAQVIGELSQSWTNRLVQPHLEEANKKRQEAEKIEKSDPLKSAQLKAEAQAIEAEYGLGSNLQMGIRAATAALQRLATGNANQAAVGLLSPYANKLIKEQTGDNTEANLIAHTVLGAVEAHITGNNATAGALGAFTAEAAAPYLIQALYNTDNAENLTDSQKQNIANLSQIAAGLASGVTGDSTADFISGAEIGKRAVENNYLSADKAKERFEIENRIKLGIATEVDLARKQVLDTEDIANDQKVITACKSDITSNGCQNAVAEALVIQQGYHKGYPNETWRNYSNILVSDYHKFNELLYDKTGVALDFEQRAKLVAKGKGISVEEARDLVISLDRFHMVLGATGYPAGKIVSTKISSLTDARKNMASLVNTQRAKHMLYGDETGGGHKFGLMRIFNEKSKFPVHWGEKKILDAVSNVATDPSLKWIQQTGTQGSLYTKKGVPSRFKVEGYIDGVKIRVIVEPAGEGIITAFPIK</sequence>
<dbReference type="Pfam" id="PF05594">
    <property type="entry name" value="Fil_haemagg"/>
    <property type="match status" value="11"/>
</dbReference>
<dbReference type="Pfam" id="PF13018">
    <property type="entry name" value="ESPR"/>
    <property type="match status" value="1"/>
</dbReference>
<evidence type="ECO:0000256" key="6">
    <source>
        <dbReference type="SAM" id="MobiDB-lite"/>
    </source>
</evidence>
<feature type="domain" description="Filamentous haemagglutinin FhaB/tRNA nuclease CdiA-like TPS" evidence="7">
    <location>
        <begin position="89"/>
        <end position="209"/>
    </location>
</feature>